<evidence type="ECO:0000259" key="1">
    <source>
        <dbReference type="Pfam" id="PF03159"/>
    </source>
</evidence>
<organism evidence="2 3">
    <name type="scientific">Linnemannia elongata AG-77</name>
    <dbReference type="NCBI Taxonomy" id="1314771"/>
    <lineage>
        <taxon>Eukaryota</taxon>
        <taxon>Fungi</taxon>
        <taxon>Fungi incertae sedis</taxon>
        <taxon>Mucoromycota</taxon>
        <taxon>Mortierellomycotina</taxon>
        <taxon>Mortierellomycetes</taxon>
        <taxon>Mortierellales</taxon>
        <taxon>Mortierellaceae</taxon>
        <taxon>Linnemannia</taxon>
    </lineage>
</organism>
<dbReference type="GO" id="GO:0005634">
    <property type="term" value="C:nucleus"/>
    <property type="evidence" value="ECO:0007669"/>
    <property type="project" value="TreeGrafter"/>
</dbReference>
<evidence type="ECO:0000313" key="3">
    <source>
        <dbReference type="Proteomes" id="UP000078512"/>
    </source>
</evidence>
<sequence>MGVPALFRWLANKYPKITTNVVEEKPKEINGVVVPIDITQPNPNNEENDYLYLDMNNIIHPCCKPEGKVLQRDPTSSCSYLTIKPIRHTHLFSSTNQIIALMYCLYHSHNSRHQRTKKR</sequence>
<dbReference type="GO" id="GO:0000956">
    <property type="term" value="P:nuclear-transcribed mRNA catabolic process"/>
    <property type="evidence" value="ECO:0007669"/>
    <property type="project" value="TreeGrafter"/>
</dbReference>
<evidence type="ECO:0000313" key="2">
    <source>
        <dbReference type="EMBL" id="OAQ33455.1"/>
    </source>
</evidence>
<dbReference type="Pfam" id="PF03159">
    <property type="entry name" value="XRN_N"/>
    <property type="match status" value="1"/>
</dbReference>
<dbReference type="InterPro" id="IPR004859">
    <property type="entry name" value="Xrn1_N"/>
</dbReference>
<dbReference type="STRING" id="1314771.A0A197K7I5"/>
<dbReference type="EMBL" id="KV442021">
    <property type="protein sequence ID" value="OAQ33455.1"/>
    <property type="molecule type" value="Genomic_DNA"/>
</dbReference>
<protein>
    <recommendedName>
        <fullName evidence="1">Xrn1 N-terminal domain-containing protein</fullName>
    </recommendedName>
</protein>
<keyword evidence="3" id="KW-1185">Reference proteome</keyword>
<proteinExistence type="predicted"/>
<gene>
    <name evidence="2" type="ORF">K457DRAFT_225742</name>
</gene>
<dbReference type="OrthoDB" id="372487at2759"/>
<dbReference type="PANTHER" id="PTHR12341">
    <property type="entry name" value="5'-&gt;3' EXORIBONUCLEASE"/>
    <property type="match status" value="1"/>
</dbReference>
<accession>A0A197K7I5</accession>
<dbReference type="GO" id="GO:0003723">
    <property type="term" value="F:RNA binding"/>
    <property type="evidence" value="ECO:0007669"/>
    <property type="project" value="TreeGrafter"/>
</dbReference>
<feature type="domain" description="Xrn1 N-terminal" evidence="1">
    <location>
        <begin position="1"/>
        <end position="74"/>
    </location>
</feature>
<dbReference type="Gene3D" id="3.40.50.12390">
    <property type="match status" value="1"/>
</dbReference>
<dbReference type="PANTHER" id="PTHR12341:SF41">
    <property type="entry name" value="5'-3' EXORIBONUCLEASE 2"/>
    <property type="match status" value="1"/>
</dbReference>
<reference evidence="2 3" key="1">
    <citation type="submission" date="2016-05" db="EMBL/GenBank/DDBJ databases">
        <title>Genome sequencing reveals origins of a unique bacterial endosymbiosis in the earliest lineages of terrestrial Fungi.</title>
        <authorList>
            <consortium name="DOE Joint Genome Institute"/>
            <person name="Uehling J."/>
            <person name="Gryganskyi A."/>
            <person name="Hameed K."/>
            <person name="Tschaplinski T."/>
            <person name="Misztal P."/>
            <person name="Wu S."/>
            <person name="Desiro A."/>
            <person name="Vande Pol N."/>
            <person name="Du Z.-Y."/>
            <person name="Zienkiewicz A."/>
            <person name="Zienkiewicz K."/>
            <person name="Morin E."/>
            <person name="Tisserant E."/>
            <person name="Splivallo R."/>
            <person name="Hainaut M."/>
            <person name="Henrissat B."/>
            <person name="Ohm R."/>
            <person name="Kuo A."/>
            <person name="Yan J."/>
            <person name="Lipzen A."/>
            <person name="Nolan M."/>
            <person name="Labutti K."/>
            <person name="Barry K."/>
            <person name="Goldstein A."/>
            <person name="Labbe J."/>
            <person name="Schadt C."/>
            <person name="Tuskan G."/>
            <person name="Grigoriev I."/>
            <person name="Martin F."/>
            <person name="Vilgalys R."/>
            <person name="Bonito G."/>
        </authorList>
    </citation>
    <scope>NUCLEOTIDE SEQUENCE [LARGE SCALE GENOMIC DNA]</scope>
    <source>
        <strain evidence="2 3">AG-77</strain>
    </source>
</reference>
<dbReference type="AlphaFoldDB" id="A0A197K7I5"/>
<dbReference type="Proteomes" id="UP000078512">
    <property type="component" value="Unassembled WGS sequence"/>
</dbReference>
<name>A0A197K7I5_9FUNG</name>
<dbReference type="GO" id="GO:0004534">
    <property type="term" value="F:5'-3' RNA exonuclease activity"/>
    <property type="evidence" value="ECO:0007669"/>
    <property type="project" value="UniProtKB-ARBA"/>
</dbReference>
<dbReference type="InterPro" id="IPR027073">
    <property type="entry name" value="5_3_exoribonuclease"/>
</dbReference>